<accession>A0ABU6Q5H3</accession>
<evidence type="ECO:0000313" key="2">
    <source>
        <dbReference type="Proteomes" id="UP001341840"/>
    </source>
</evidence>
<organism evidence="1 2">
    <name type="scientific">Stylosanthes scabra</name>
    <dbReference type="NCBI Taxonomy" id="79078"/>
    <lineage>
        <taxon>Eukaryota</taxon>
        <taxon>Viridiplantae</taxon>
        <taxon>Streptophyta</taxon>
        <taxon>Embryophyta</taxon>
        <taxon>Tracheophyta</taxon>
        <taxon>Spermatophyta</taxon>
        <taxon>Magnoliopsida</taxon>
        <taxon>eudicotyledons</taxon>
        <taxon>Gunneridae</taxon>
        <taxon>Pentapetalae</taxon>
        <taxon>rosids</taxon>
        <taxon>fabids</taxon>
        <taxon>Fabales</taxon>
        <taxon>Fabaceae</taxon>
        <taxon>Papilionoideae</taxon>
        <taxon>50 kb inversion clade</taxon>
        <taxon>dalbergioids sensu lato</taxon>
        <taxon>Dalbergieae</taxon>
        <taxon>Pterocarpus clade</taxon>
        <taxon>Stylosanthes</taxon>
    </lineage>
</organism>
<sequence>MVKLKKHITQKLKEDPEYDVAMILGLSSLGVPVTGWTTSSVDALKAECMLNFGVEPGDGDLRQLVSSR</sequence>
<comment type="caution">
    <text evidence="1">The sequence shown here is derived from an EMBL/GenBank/DDBJ whole genome shotgun (WGS) entry which is preliminary data.</text>
</comment>
<dbReference type="Proteomes" id="UP001341840">
    <property type="component" value="Unassembled WGS sequence"/>
</dbReference>
<keyword evidence="2" id="KW-1185">Reference proteome</keyword>
<reference evidence="1 2" key="1">
    <citation type="journal article" date="2023" name="Plants (Basel)">
        <title>Bridging the Gap: Combining Genomics and Transcriptomics Approaches to Understand Stylosanthes scabra, an Orphan Legume from the Brazilian Caatinga.</title>
        <authorList>
            <person name="Ferreira-Neto J.R.C."/>
            <person name="da Silva M.D."/>
            <person name="Binneck E."/>
            <person name="de Melo N.F."/>
            <person name="da Silva R.H."/>
            <person name="de Melo A.L.T.M."/>
            <person name="Pandolfi V."/>
            <person name="Bustamante F.O."/>
            <person name="Brasileiro-Vidal A.C."/>
            <person name="Benko-Iseppon A.M."/>
        </authorList>
    </citation>
    <scope>NUCLEOTIDE SEQUENCE [LARGE SCALE GENOMIC DNA]</scope>
    <source>
        <tissue evidence="1">Leaves</tissue>
    </source>
</reference>
<evidence type="ECO:0000313" key="1">
    <source>
        <dbReference type="EMBL" id="MED6107085.1"/>
    </source>
</evidence>
<gene>
    <name evidence="1" type="ORF">PIB30_010806</name>
</gene>
<name>A0ABU6Q5H3_9FABA</name>
<protein>
    <submittedName>
        <fullName evidence="1">Uncharacterized protein</fullName>
    </submittedName>
</protein>
<dbReference type="EMBL" id="JASCZI010000026">
    <property type="protein sequence ID" value="MED6107085.1"/>
    <property type="molecule type" value="Genomic_DNA"/>
</dbReference>
<proteinExistence type="predicted"/>